<feature type="binding site" evidence="9">
    <location>
        <begin position="36"/>
        <end position="40"/>
    </location>
    <ligand>
        <name>4-amino-2-methyl-5-(diphosphooxymethyl)pyrimidine</name>
        <dbReference type="ChEBI" id="CHEBI:57841"/>
    </ligand>
</feature>
<comment type="cofactor">
    <cofactor evidence="9">
        <name>Mg(2+)</name>
        <dbReference type="ChEBI" id="CHEBI:18420"/>
    </cofactor>
    <text evidence="9">Binds 1 Mg(2+) ion per subunit.</text>
</comment>
<dbReference type="Pfam" id="PF02581">
    <property type="entry name" value="TMP-TENI"/>
    <property type="match status" value="1"/>
</dbReference>
<dbReference type="Proteomes" id="UP000243413">
    <property type="component" value="Chromosome I"/>
</dbReference>
<evidence type="ECO:0000256" key="3">
    <source>
        <dbReference type="ARBA" id="ARBA00022723"/>
    </source>
</evidence>
<evidence type="ECO:0000256" key="4">
    <source>
        <dbReference type="ARBA" id="ARBA00022842"/>
    </source>
</evidence>
<dbReference type="HAMAP" id="MF_00097">
    <property type="entry name" value="TMP_synthase"/>
    <property type="match status" value="1"/>
</dbReference>
<dbReference type="EMBL" id="LT629763">
    <property type="protein sequence ID" value="SDS21602.1"/>
    <property type="molecule type" value="Genomic_DNA"/>
</dbReference>
<feature type="binding site" evidence="9">
    <location>
        <position position="106"/>
    </location>
    <ligand>
        <name>4-amino-2-methyl-5-(diphosphooxymethyl)pyrimidine</name>
        <dbReference type="ChEBI" id="CHEBI:57841"/>
    </ligand>
</feature>
<evidence type="ECO:0000256" key="6">
    <source>
        <dbReference type="ARBA" id="ARBA00047334"/>
    </source>
</evidence>
<proteinExistence type="inferred from homology"/>
<dbReference type="GO" id="GO:0000287">
    <property type="term" value="F:magnesium ion binding"/>
    <property type="evidence" value="ECO:0007669"/>
    <property type="project" value="UniProtKB-UniRule"/>
</dbReference>
<keyword evidence="2 9" id="KW-0808">Transferase</keyword>
<comment type="caution">
    <text evidence="9">Lacks conserved residue(s) required for the propagation of feature annotation.</text>
</comment>
<evidence type="ECO:0000313" key="13">
    <source>
        <dbReference type="EMBL" id="SDS21602.1"/>
    </source>
</evidence>
<comment type="function">
    <text evidence="9">Condenses 4-methyl-5-(beta-hydroxyethyl)thiazole monophosphate (THZ-P) and 2-methyl-4-amino-5-hydroxymethyl pyrimidine pyrophosphate (HMP-PP) to form thiamine monophosphate (TMP).</text>
</comment>
<dbReference type="UniPathway" id="UPA00060">
    <property type="reaction ID" value="UER00141"/>
</dbReference>
<comment type="catalytic activity">
    <reaction evidence="6 9 10">
        <text>4-methyl-5-(2-phosphooxyethyl)-thiazole + 4-amino-2-methyl-5-(diphosphooxymethyl)pyrimidine + H(+) = thiamine phosphate + diphosphate</text>
        <dbReference type="Rhea" id="RHEA:22328"/>
        <dbReference type="ChEBI" id="CHEBI:15378"/>
        <dbReference type="ChEBI" id="CHEBI:33019"/>
        <dbReference type="ChEBI" id="CHEBI:37575"/>
        <dbReference type="ChEBI" id="CHEBI:57841"/>
        <dbReference type="ChEBI" id="CHEBI:58296"/>
        <dbReference type="EC" id="2.5.1.3"/>
    </reaction>
</comment>
<dbReference type="NCBIfam" id="TIGR00693">
    <property type="entry name" value="thiE"/>
    <property type="match status" value="1"/>
</dbReference>
<comment type="catalytic activity">
    <reaction evidence="8 9 10">
        <text>2-[(2R,5Z)-2-carboxy-4-methylthiazol-5(2H)-ylidene]ethyl phosphate + 4-amino-2-methyl-5-(diphosphooxymethyl)pyrimidine + 2 H(+) = thiamine phosphate + CO2 + diphosphate</text>
        <dbReference type="Rhea" id="RHEA:47844"/>
        <dbReference type="ChEBI" id="CHEBI:15378"/>
        <dbReference type="ChEBI" id="CHEBI:16526"/>
        <dbReference type="ChEBI" id="CHEBI:33019"/>
        <dbReference type="ChEBI" id="CHEBI:37575"/>
        <dbReference type="ChEBI" id="CHEBI:57841"/>
        <dbReference type="ChEBI" id="CHEBI:62899"/>
        <dbReference type="EC" id="2.5.1.3"/>
    </reaction>
</comment>
<evidence type="ECO:0000256" key="1">
    <source>
        <dbReference type="ARBA" id="ARBA00005165"/>
    </source>
</evidence>
<dbReference type="PANTHER" id="PTHR20857:SF15">
    <property type="entry name" value="THIAMINE-PHOSPHATE SYNTHASE"/>
    <property type="match status" value="1"/>
</dbReference>
<reference evidence="14" key="1">
    <citation type="submission" date="2016-10" db="EMBL/GenBank/DDBJ databases">
        <authorList>
            <person name="Varghese N."/>
            <person name="Submissions S."/>
        </authorList>
    </citation>
    <scope>NUCLEOTIDE SEQUENCE [LARGE SCALE GENOMIC DNA]</scope>
    <source>
        <strain evidence="14">JCM 14963</strain>
    </source>
</reference>
<evidence type="ECO:0000313" key="14">
    <source>
        <dbReference type="Proteomes" id="UP000243413"/>
    </source>
</evidence>
<keyword evidence="3 9" id="KW-0479">Metal-binding</keyword>
<evidence type="ECO:0000256" key="10">
    <source>
        <dbReference type="RuleBase" id="RU003826"/>
    </source>
</evidence>
<dbReference type="Gene3D" id="3.20.20.70">
    <property type="entry name" value="Aldolase class I"/>
    <property type="match status" value="1"/>
</dbReference>
<dbReference type="InterPro" id="IPR036206">
    <property type="entry name" value="ThiamineP_synth_sf"/>
</dbReference>
<dbReference type="SUPFAM" id="SSF51391">
    <property type="entry name" value="Thiamin phosphate synthase"/>
    <property type="match status" value="1"/>
</dbReference>
<comment type="catalytic activity">
    <reaction evidence="7 9 10">
        <text>2-(2-carboxy-4-methylthiazol-5-yl)ethyl phosphate + 4-amino-2-methyl-5-(diphosphooxymethyl)pyrimidine + 2 H(+) = thiamine phosphate + CO2 + diphosphate</text>
        <dbReference type="Rhea" id="RHEA:47848"/>
        <dbReference type="ChEBI" id="CHEBI:15378"/>
        <dbReference type="ChEBI" id="CHEBI:16526"/>
        <dbReference type="ChEBI" id="CHEBI:33019"/>
        <dbReference type="ChEBI" id="CHEBI:37575"/>
        <dbReference type="ChEBI" id="CHEBI:57841"/>
        <dbReference type="ChEBI" id="CHEBI:62890"/>
        <dbReference type="EC" id="2.5.1.3"/>
    </reaction>
</comment>
<comment type="similarity">
    <text evidence="9 10">Belongs to the thiamine-phosphate synthase family.</text>
</comment>
<evidence type="ECO:0000256" key="5">
    <source>
        <dbReference type="ARBA" id="ARBA00022977"/>
    </source>
</evidence>
<dbReference type="RefSeq" id="WP_231702020.1">
    <property type="nucleotide sequence ID" value="NZ_LT629763.1"/>
</dbReference>
<accession>A0A1H1QDN7</accession>
<dbReference type="GO" id="GO:0005737">
    <property type="term" value="C:cytoplasm"/>
    <property type="evidence" value="ECO:0007669"/>
    <property type="project" value="TreeGrafter"/>
</dbReference>
<feature type="domain" description="Thiamine phosphate synthase/TenI" evidence="12">
    <location>
        <begin position="6"/>
        <end position="185"/>
    </location>
</feature>
<dbReference type="InterPro" id="IPR022998">
    <property type="entry name" value="ThiamineP_synth_TenI"/>
</dbReference>
<evidence type="ECO:0000256" key="8">
    <source>
        <dbReference type="ARBA" id="ARBA00047883"/>
    </source>
</evidence>
<evidence type="ECO:0000256" key="7">
    <source>
        <dbReference type="ARBA" id="ARBA00047851"/>
    </source>
</evidence>
<gene>
    <name evidence="9" type="primary">thiE</name>
    <name evidence="13" type="ORF">SAMN05216271_1418</name>
</gene>
<dbReference type="AlphaFoldDB" id="A0A1H1QDN7"/>
<dbReference type="GO" id="GO:0004789">
    <property type="term" value="F:thiamine-phosphate diphosphorylase activity"/>
    <property type="evidence" value="ECO:0007669"/>
    <property type="project" value="UniProtKB-UniRule"/>
</dbReference>
<keyword evidence="5 9" id="KW-0784">Thiamine biosynthesis</keyword>
<feature type="binding site" evidence="9">
    <location>
        <position position="163"/>
    </location>
    <ligand>
        <name>2-[(2R,5Z)-2-carboxy-4-methylthiazol-5(2H)-ylidene]ethyl phosphate</name>
        <dbReference type="ChEBI" id="CHEBI:62899"/>
    </ligand>
</feature>
<evidence type="ECO:0000256" key="11">
    <source>
        <dbReference type="RuleBase" id="RU004253"/>
    </source>
</evidence>
<feature type="binding site" evidence="9">
    <location>
        <position position="87"/>
    </location>
    <ligand>
        <name>Mg(2+)</name>
        <dbReference type="ChEBI" id="CHEBI:18420"/>
    </ligand>
</feature>
<dbReference type="CDD" id="cd00564">
    <property type="entry name" value="TMP_TenI"/>
    <property type="match status" value="1"/>
</dbReference>
<dbReference type="GO" id="GO:0009229">
    <property type="term" value="P:thiamine diphosphate biosynthetic process"/>
    <property type="evidence" value="ECO:0007669"/>
    <property type="project" value="UniProtKB-UniRule"/>
</dbReference>
<feature type="binding site" evidence="9">
    <location>
        <begin position="133"/>
        <end position="135"/>
    </location>
    <ligand>
        <name>2-[(2R,5Z)-2-carboxy-4-methylthiazol-5(2H)-ylidene]ethyl phosphate</name>
        <dbReference type="ChEBI" id="CHEBI:62899"/>
    </ligand>
</feature>
<dbReference type="InterPro" id="IPR013785">
    <property type="entry name" value="Aldolase_TIM"/>
</dbReference>
<dbReference type="STRING" id="472181.SAMN05216271_1418"/>
<evidence type="ECO:0000256" key="9">
    <source>
        <dbReference type="HAMAP-Rule" id="MF_00097"/>
    </source>
</evidence>
<evidence type="ECO:0000259" key="12">
    <source>
        <dbReference type="Pfam" id="PF02581"/>
    </source>
</evidence>
<comment type="pathway">
    <text evidence="1 9 11">Cofactor biosynthesis; thiamine diphosphate biosynthesis; thiamine phosphate from 4-amino-2-methyl-5-diphosphomethylpyrimidine and 4-methyl-5-(2-phosphoethyl)-thiazole: step 1/1.</text>
</comment>
<dbReference type="GO" id="GO:0009228">
    <property type="term" value="P:thiamine biosynthetic process"/>
    <property type="evidence" value="ECO:0007669"/>
    <property type="project" value="UniProtKB-KW"/>
</dbReference>
<dbReference type="PANTHER" id="PTHR20857">
    <property type="entry name" value="THIAMINE-PHOSPHATE PYROPHOSPHORYLASE"/>
    <property type="match status" value="1"/>
</dbReference>
<organism evidence="13 14">
    <name type="scientific">Halopseudomonas sabulinigri</name>
    <dbReference type="NCBI Taxonomy" id="472181"/>
    <lineage>
        <taxon>Bacteria</taxon>
        <taxon>Pseudomonadati</taxon>
        <taxon>Pseudomonadota</taxon>
        <taxon>Gammaproteobacteria</taxon>
        <taxon>Pseudomonadales</taxon>
        <taxon>Pseudomonadaceae</taxon>
        <taxon>Halopseudomonas</taxon>
    </lineage>
</organism>
<evidence type="ECO:0000256" key="2">
    <source>
        <dbReference type="ARBA" id="ARBA00022679"/>
    </source>
</evidence>
<dbReference type="InterPro" id="IPR034291">
    <property type="entry name" value="TMP_synthase"/>
</dbReference>
<keyword evidence="4 9" id="KW-0460">Magnesium</keyword>
<protein>
    <recommendedName>
        <fullName evidence="9">Thiamine-phosphate synthase</fullName>
        <shortName evidence="9">TP synthase</shortName>
        <shortName evidence="9">TPS</shortName>
        <ecNumber evidence="9">2.5.1.3</ecNumber>
    </recommendedName>
    <alternativeName>
        <fullName evidence="9">Thiamine-phosphate pyrophosphorylase</fullName>
        <shortName evidence="9">TMP pyrophosphorylase</shortName>
        <shortName evidence="9">TMP-PPase</shortName>
    </alternativeName>
</protein>
<feature type="binding site" evidence="9">
    <location>
        <position position="68"/>
    </location>
    <ligand>
        <name>4-amino-2-methyl-5-(diphosphooxymethyl)pyrimidine</name>
        <dbReference type="ChEBI" id="CHEBI:57841"/>
    </ligand>
</feature>
<feature type="binding site" evidence="9">
    <location>
        <position position="136"/>
    </location>
    <ligand>
        <name>4-amino-2-methyl-5-(diphosphooxymethyl)pyrimidine</name>
        <dbReference type="ChEBI" id="CHEBI:57841"/>
    </ligand>
</feature>
<feature type="binding site" evidence="9">
    <location>
        <position position="69"/>
    </location>
    <ligand>
        <name>Mg(2+)</name>
        <dbReference type="ChEBI" id="CHEBI:18420"/>
    </ligand>
</feature>
<name>A0A1H1QDN7_9GAMM</name>
<dbReference type="EC" id="2.5.1.3" evidence="9"/>
<sequence length="209" mass="22091">MSQRGLYAITDSTLLADGKLLPYVTAALRGGARWLQYRDKSGDASRRLDEASQLAQLCKSHDCQLIINDDLSLASRLGVGLHLGQEDGSLREARQQLGSQALIGATCHASLELAAQAVSEGASYIAFGRFFQSVTKPGAPAATPVLLQQARQRFSLPIIAIGGITLHNAPQLLGAGADYLAVINGLFGAPDAETVQLRACTFSQLINAC</sequence>